<dbReference type="Proteomes" id="UP000256845">
    <property type="component" value="Unassembled WGS sequence"/>
</dbReference>
<dbReference type="EMBL" id="QRDW01000002">
    <property type="protein sequence ID" value="RED52278.1"/>
    <property type="molecule type" value="Genomic_DNA"/>
</dbReference>
<sequence>MHRPGPRDSQGKDSAEGESKHLSGQVRGTGIYFAIPYRQIPRTIPYGTPCPAAETNRMQHGQKQQTP</sequence>
<accession>A0A3D9HRZ9</accession>
<organism evidence="2 3">
    <name type="scientific">Aestuariispira insulae</name>
    <dbReference type="NCBI Taxonomy" id="1461337"/>
    <lineage>
        <taxon>Bacteria</taxon>
        <taxon>Pseudomonadati</taxon>
        <taxon>Pseudomonadota</taxon>
        <taxon>Alphaproteobacteria</taxon>
        <taxon>Rhodospirillales</taxon>
        <taxon>Kiloniellaceae</taxon>
        <taxon>Aestuariispira</taxon>
    </lineage>
</organism>
<gene>
    <name evidence="2" type="ORF">DFP90_102296</name>
</gene>
<keyword evidence="3" id="KW-1185">Reference proteome</keyword>
<protein>
    <submittedName>
        <fullName evidence="2">Uncharacterized protein</fullName>
    </submittedName>
</protein>
<feature type="region of interest" description="Disordered" evidence="1">
    <location>
        <begin position="46"/>
        <end position="67"/>
    </location>
</feature>
<proteinExistence type="predicted"/>
<name>A0A3D9HRZ9_9PROT</name>
<feature type="compositionally biased region" description="Polar residues" evidence="1">
    <location>
        <begin position="56"/>
        <end position="67"/>
    </location>
</feature>
<reference evidence="2 3" key="1">
    <citation type="submission" date="2018-07" db="EMBL/GenBank/DDBJ databases">
        <title>Genomic Encyclopedia of Type Strains, Phase III (KMG-III): the genomes of soil and plant-associated and newly described type strains.</title>
        <authorList>
            <person name="Whitman W."/>
        </authorList>
    </citation>
    <scope>NUCLEOTIDE SEQUENCE [LARGE SCALE GENOMIC DNA]</scope>
    <source>
        <strain evidence="2 3">CECT 8488</strain>
    </source>
</reference>
<evidence type="ECO:0000256" key="1">
    <source>
        <dbReference type="SAM" id="MobiDB-lite"/>
    </source>
</evidence>
<dbReference type="AlphaFoldDB" id="A0A3D9HRZ9"/>
<comment type="caution">
    <text evidence="2">The sequence shown here is derived from an EMBL/GenBank/DDBJ whole genome shotgun (WGS) entry which is preliminary data.</text>
</comment>
<evidence type="ECO:0000313" key="3">
    <source>
        <dbReference type="Proteomes" id="UP000256845"/>
    </source>
</evidence>
<feature type="compositionally biased region" description="Basic and acidic residues" evidence="1">
    <location>
        <begin position="1"/>
        <end position="21"/>
    </location>
</feature>
<evidence type="ECO:0000313" key="2">
    <source>
        <dbReference type="EMBL" id="RED52278.1"/>
    </source>
</evidence>
<feature type="region of interest" description="Disordered" evidence="1">
    <location>
        <begin position="1"/>
        <end position="26"/>
    </location>
</feature>